<accession>A0A319AXF8</accession>
<evidence type="ECO:0000313" key="2">
    <source>
        <dbReference type="EMBL" id="PYH64091.1"/>
    </source>
</evidence>
<organism evidence="2 3">
    <name type="scientific">Aspergillus vadensis (strain CBS 113365 / IMI 142717 / IBT 24658)</name>
    <dbReference type="NCBI Taxonomy" id="1448311"/>
    <lineage>
        <taxon>Eukaryota</taxon>
        <taxon>Fungi</taxon>
        <taxon>Dikarya</taxon>
        <taxon>Ascomycota</taxon>
        <taxon>Pezizomycotina</taxon>
        <taxon>Eurotiomycetes</taxon>
        <taxon>Eurotiomycetidae</taxon>
        <taxon>Eurotiales</taxon>
        <taxon>Aspergillaceae</taxon>
        <taxon>Aspergillus</taxon>
        <taxon>Aspergillus subgen. Circumdati</taxon>
    </lineage>
</organism>
<keyword evidence="1" id="KW-1133">Transmembrane helix</keyword>
<sequence>MKLPAVSKGCRRRSQHANNFFLLLPLNSILMNTCIILCASWAYMGFNVMWLGLSSGSVKDQHYVALE</sequence>
<protein>
    <submittedName>
        <fullName evidence="2">Uncharacterized protein</fullName>
    </submittedName>
</protein>
<dbReference type="RefSeq" id="XP_025557885.1">
    <property type="nucleotide sequence ID" value="XM_025705308.1"/>
</dbReference>
<reference evidence="2" key="1">
    <citation type="submission" date="2016-12" db="EMBL/GenBank/DDBJ databases">
        <title>The genomes of Aspergillus section Nigri reveals drivers in fungal speciation.</title>
        <authorList>
            <consortium name="DOE Joint Genome Institute"/>
            <person name="Vesth T.C."/>
            <person name="Nybo J."/>
            <person name="Theobald S."/>
            <person name="Brandl J."/>
            <person name="Frisvad J.C."/>
            <person name="Nielsen K.F."/>
            <person name="Lyhne E.K."/>
            <person name="Kogle M.E."/>
            <person name="Kuo A."/>
            <person name="Riley R."/>
            <person name="Clum A."/>
            <person name="Nolan M."/>
            <person name="Lipzen A."/>
            <person name="Salamov A."/>
            <person name="Henrissat B."/>
            <person name="Wiebenga A."/>
            <person name="De Vries R.P."/>
            <person name="Grigoriev I.V."/>
            <person name="Mortensen U.H."/>
            <person name="Andersen M.R."/>
            <person name="Baker S.E."/>
        </authorList>
    </citation>
    <scope>NUCLEOTIDE SEQUENCE [LARGE SCALE GENOMIC DNA]</scope>
    <source>
        <strain evidence="2">CBS 113365</strain>
    </source>
</reference>
<proteinExistence type="predicted"/>
<evidence type="ECO:0000256" key="1">
    <source>
        <dbReference type="SAM" id="Phobius"/>
    </source>
</evidence>
<keyword evidence="1" id="KW-0812">Transmembrane</keyword>
<keyword evidence="3" id="KW-1185">Reference proteome</keyword>
<dbReference type="GeneID" id="37209900"/>
<keyword evidence="1" id="KW-0472">Membrane</keyword>
<feature type="transmembrane region" description="Helical" evidence="1">
    <location>
        <begin position="20"/>
        <end position="44"/>
    </location>
</feature>
<dbReference type="EMBL" id="KZ821646">
    <property type="protein sequence ID" value="PYH64091.1"/>
    <property type="molecule type" value="Genomic_DNA"/>
</dbReference>
<name>A0A319AXF8_ASPVC</name>
<gene>
    <name evidence="2" type="ORF">BO88DRAFT_398104</name>
</gene>
<evidence type="ECO:0000313" key="3">
    <source>
        <dbReference type="Proteomes" id="UP000248405"/>
    </source>
</evidence>
<dbReference type="AlphaFoldDB" id="A0A319AXF8"/>
<dbReference type="Proteomes" id="UP000248405">
    <property type="component" value="Unassembled WGS sequence"/>
</dbReference>